<dbReference type="CDD" id="cd16655">
    <property type="entry name" value="RING-Ubox_WDSUB1-like"/>
    <property type="match status" value="1"/>
</dbReference>
<dbReference type="Pfam" id="PF04564">
    <property type="entry name" value="U-box"/>
    <property type="match status" value="1"/>
</dbReference>
<proteinExistence type="predicted"/>
<dbReference type="InterPro" id="IPR003613">
    <property type="entry name" value="Ubox_domain"/>
</dbReference>
<dbReference type="EMBL" id="BRXY01000421">
    <property type="protein sequence ID" value="GMH93829.1"/>
    <property type="molecule type" value="Genomic_DNA"/>
</dbReference>
<gene>
    <name evidence="2" type="ORF">TrST_g2591</name>
</gene>
<keyword evidence="3" id="KW-1185">Reference proteome</keyword>
<dbReference type="GO" id="GO:0004842">
    <property type="term" value="F:ubiquitin-protein transferase activity"/>
    <property type="evidence" value="ECO:0007669"/>
    <property type="project" value="InterPro"/>
</dbReference>
<dbReference type="Proteomes" id="UP001165085">
    <property type="component" value="Unassembled WGS sequence"/>
</dbReference>
<dbReference type="InterPro" id="IPR052085">
    <property type="entry name" value="WD-SAM-U-box"/>
</dbReference>
<evidence type="ECO:0000313" key="3">
    <source>
        <dbReference type="Proteomes" id="UP001165085"/>
    </source>
</evidence>
<feature type="domain" description="U-box" evidence="1">
    <location>
        <begin position="147"/>
        <end position="220"/>
    </location>
</feature>
<reference evidence="3" key="1">
    <citation type="journal article" date="2023" name="Commun. Biol.">
        <title>Genome analysis of Parmales, the sister group of diatoms, reveals the evolutionary specialization of diatoms from phago-mixotrophs to photoautotrophs.</title>
        <authorList>
            <person name="Ban H."/>
            <person name="Sato S."/>
            <person name="Yoshikawa S."/>
            <person name="Yamada K."/>
            <person name="Nakamura Y."/>
            <person name="Ichinomiya M."/>
            <person name="Sato N."/>
            <person name="Blanc-Mathieu R."/>
            <person name="Endo H."/>
            <person name="Kuwata A."/>
            <person name="Ogata H."/>
        </authorList>
    </citation>
    <scope>NUCLEOTIDE SEQUENCE [LARGE SCALE GENOMIC DNA]</scope>
    <source>
        <strain evidence="3">NIES 3701</strain>
    </source>
</reference>
<sequence>MVIDDEGESSTFENQPSYDALENALAKLKENFDYNLCLAKFSAASTIRSEREAEKRTGHQKDEVDFYEDVKKKTRLWPAKARSTKSKTTTMFSEPLDLDEGESSTFLRFNKLESELAAERLLKEAALKDISTLVEKEASATMPSSREAYPEFECPIKMELMNEPAIAADGHSYERSAITAWLENNNTSPNTNDELEHKMVTPNHALRIMIEDWKARQQNNKRRKI</sequence>
<dbReference type="PANTHER" id="PTHR46573">
    <property type="entry name" value="WD REPEAT, SAM AND U-BOX DOMAIN-CONTAINING PROTEIN 1"/>
    <property type="match status" value="1"/>
</dbReference>
<evidence type="ECO:0000313" key="2">
    <source>
        <dbReference type="EMBL" id="GMH93829.1"/>
    </source>
</evidence>
<dbReference type="OrthoDB" id="424220at2759"/>
<protein>
    <recommendedName>
        <fullName evidence="1">U-box domain-containing protein</fullName>
    </recommendedName>
</protein>
<accession>A0A9W7EV61</accession>
<dbReference type="SMART" id="SM00504">
    <property type="entry name" value="Ubox"/>
    <property type="match status" value="1"/>
</dbReference>
<dbReference type="PANTHER" id="PTHR46573:SF1">
    <property type="entry name" value="WD REPEAT, SAM AND U-BOX DOMAIN-CONTAINING PROTEIN 1"/>
    <property type="match status" value="1"/>
</dbReference>
<dbReference type="InterPro" id="IPR013083">
    <property type="entry name" value="Znf_RING/FYVE/PHD"/>
</dbReference>
<dbReference type="PROSITE" id="PS51698">
    <property type="entry name" value="U_BOX"/>
    <property type="match status" value="1"/>
</dbReference>
<organism evidence="2 3">
    <name type="scientific">Triparma strigata</name>
    <dbReference type="NCBI Taxonomy" id="1606541"/>
    <lineage>
        <taxon>Eukaryota</taxon>
        <taxon>Sar</taxon>
        <taxon>Stramenopiles</taxon>
        <taxon>Ochrophyta</taxon>
        <taxon>Bolidophyceae</taxon>
        <taxon>Parmales</taxon>
        <taxon>Triparmaceae</taxon>
        <taxon>Triparma</taxon>
    </lineage>
</organism>
<evidence type="ECO:0000259" key="1">
    <source>
        <dbReference type="PROSITE" id="PS51698"/>
    </source>
</evidence>
<dbReference type="SUPFAM" id="SSF57850">
    <property type="entry name" value="RING/U-box"/>
    <property type="match status" value="1"/>
</dbReference>
<dbReference type="GO" id="GO:0016567">
    <property type="term" value="P:protein ubiquitination"/>
    <property type="evidence" value="ECO:0007669"/>
    <property type="project" value="InterPro"/>
</dbReference>
<dbReference type="AlphaFoldDB" id="A0A9W7EV61"/>
<name>A0A9W7EV61_9STRA</name>
<comment type="caution">
    <text evidence="2">The sequence shown here is derived from an EMBL/GenBank/DDBJ whole genome shotgun (WGS) entry which is preliminary data.</text>
</comment>
<dbReference type="Gene3D" id="3.30.40.10">
    <property type="entry name" value="Zinc/RING finger domain, C3HC4 (zinc finger)"/>
    <property type="match status" value="1"/>
</dbReference>